<dbReference type="PANTHER" id="PTHR47781:SF1">
    <property type="entry name" value="LARGE RIBOSOMAL SUBUNIT PROTEIN BL36B"/>
    <property type="match status" value="1"/>
</dbReference>
<dbReference type="GO" id="GO:1990904">
    <property type="term" value="C:ribonucleoprotein complex"/>
    <property type="evidence" value="ECO:0007669"/>
    <property type="project" value="UniProtKB-KW"/>
</dbReference>
<dbReference type="SUPFAM" id="SSF57840">
    <property type="entry name" value="Ribosomal protein L36"/>
    <property type="match status" value="1"/>
</dbReference>
<comment type="similarity">
    <text evidence="1 5 6">Belongs to the bacterial ribosomal protein bL36 family.</text>
</comment>
<keyword evidence="3 5" id="KW-0687">Ribonucleoprotein</keyword>
<accession>A0A8H9L4L1</accession>
<evidence type="ECO:0000313" key="8">
    <source>
        <dbReference type="Proteomes" id="UP000655589"/>
    </source>
</evidence>
<keyword evidence="2 5" id="KW-0689">Ribosomal protein</keyword>
<dbReference type="GO" id="GO:0003735">
    <property type="term" value="F:structural constituent of ribosome"/>
    <property type="evidence" value="ECO:0007669"/>
    <property type="project" value="InterPro"/>
</dbReference>
<name>A0A8H9L4L1_9MICO</name>
<reference evidence="7" key="2">
    <citation type="submission" date="2020-09" db="EMBL/GenBank/DDBJ databases">
        <authorList>
            <person name="Sun Q."/>
            <person name="Ohkuma M."/>
        </authorList>
    </citation>
    <scope>NUCLEOTIDE SEQUENCE</scope>
    <source>
        <strain evidence="7">JCM 3051</strain>
    </source>
</reference>
<evidence type="ECO:0000256" key="5">
    <source>
        <dbReference type="HAMAP-Rule" id="MF_00251"/>
    </source>
</evidence>
<dbReference type="NCBIfam" id="TIGR01022">
    <property type="entry name" value="rpmJ_bact"/>
    <property type="match status" value="1"/>
</dbReference>
<reference evidence="7" key="1">
    <citation type="journal article" date="2014" name="Int. J. Syst. Evol. Microbiol.">
        <title>Complete genome sequence of Corynebacterium casei LMG S-19264T (=DSM 44701T), isolated from a smear-ripened cheese.</title>
        <authorList>
            <consortium name="US DOE Joint Genome Institute (JGI-PGF)"/>
            <person name="Walter F."/>
            <person name="Albersmeier A."/>
            <person name="Kalinowski J."/>
            <person name="Ruckert C."/>
        </authorList>
    </citation>
    <scope>NUCLEOTIDE SEQUENCE</scope>
    <source>
        <strain evidence="7">JCM 3051</strain>
    </source>
</reference>
<dbReference type="InterPro" id="IPR035977">
    <property type="entry name" value="Ribosomal_bL36_sp"/>
</dbReference>
<dbReference type="InterPro" id="IPR047621">
    <property type="entry name" value="Ribosomal_L36_bact"/>
</dbReference>
<dbReference type="PANTHER" id="PTHR47781">
    <property type="entry name" value="50S RIBOSOMAL PROTEIN L36 2"/>
    <property type="match status" value="1"/>
</dbReference>
<dbReference type="Proteomes" id="UP000655589">
    <property type="component" value="Unassembled WGS sequence"/>
</dbReference>
<evidence type="ECO:0000313" key="7">
    <source>
        <dbReference type="EMBL" id="GGM34281.1"/>
    </source>
</evidence>
<evidence type="ECO:0000256" key="4">
    <source>
        <dbReference type="ARBA" id="ARBA00035186"/>
    </source>
</evidence>
<evidence type="ECO:0000256" key="2">
    <source>
        <dbReference type="ARBA" id="ARBA00022980"/>
    </source>
</evidence>
<evidence type="ECO:0000256" key="3">
    <source>
        <dbReference type="ARBA" id="ARBA00023274"/>
    </source>
</evidence>
<protein>
    <recommendedName>
        <fullName evidence="4 5">Large ribosomal subunit protein bL36</fullName>
    </recommendedName>
</protein>
<proteinExistence type="inferred from homology"/>
<dbReference type="InterPro" id="IPR000473">
    <property type="entry name" value="Ribosomal_bL36"/>
</dbReference>
<evidence type="ECO:0000256" key="6">
    <source>
        <dbReference type="RuleBase" id="RU000571"/>
    </source>
</evidence>
<dbReference type="GO" id="GO:0005840">
    <property type="term" value="C:ribosome"/>
    <property type="evidence" value="ECO:0007669"/>
    <property type="project" value="UniProtKB-KW"/>
</dbReference>
<dbReference type="Pfam" id="PF00444">
    <property type="entry name" value="Ribosomal_L36"/>
    <property type="match status" value="1"/>
</dbReference>
<comment type="caution">
    <text evidence="7">The sequence shown here is derived from an EMBL/GenBank/DDBJ whole genome shotgun (WGS) entry which is preliminary data.</text>
</comment>
<dbReference type="GO" id="GO:0006412">
    <property type="term" value="P:translation"/>
    <property type="evidence" value="ECO:0007669"/>
    <property type="project" value="UniProtKB-UniRule"/>
</dbReference>
<dbReference type="HAMAP" id="MF_00251">
    <property type="entry name" value="Ribosomal_bL36"/>
    <property type="match status" value="1"/>
</dbReference>
<gene>
    <name evidence="5 7" type="primary">rpmJ</name>
    <name evidence="7" type="ORF">GCM10010102_32300</name>
</gene>
<dbReference type="RefSeq" id="WP_171104617.1">
    <property type="nucleotide sequence ID" value="NZ_BMPT01000014.1"/>
</dbReference>
<sequence>MKVRASLRSLKDKPGAKVVRRHGKTFVINRLNPRWKARQG</sequence>
<keyword evidence="8" id="KW-1185">Reference proteome</keyword>
<evidence type="ECO:0000256" key="1">
    <source>
        <dbReference type="ARBA" id="ARBA00007645"/>
    </source>
</evidence>
<dbReference type="EMBL" id="BMPT01000014">
    <property type="protein sequence ID" value="GGM34281.1"/>
    <property type="molecule type" value="Genomic_DNA"/>
</dbReference>
<dbReference type="NCBIfam" id="NF002021">
    <property type="entry name" value="PRK00831.1"/>
    <property type="match status" value="1"/>
</dbReference>
<dbReference type="AlphaFoldDB" id="A0A8H9L4L1"/>
<organism evidence="7 8">
    <name type="scientific">Promicromonospora citrea</name>
    <dbReference type="NCBI Taxonomy" id="43677"/>
    <lineage>
        <taxon>Bacteria</taxon>
        <taxon>Bacillati</taxon>
        <taxon>Actinomycetota</taxon>
        <taxon>Actinomycetes</taxon>
        <taxon>Micrococcales</taxon>
        <taxon>Promicromonosporaceae</taxon>
        <taxon>Promicromonospora</taxon>
    </lineage>
</organism>